<dbReference type="Proteomes" id="UP000534294">
    <property type="component" value="Unassembled WGS sequence"/>
</dbReference>
<keyword evidence="2" id="KW-1185">Reference proteome</keyword>
<proteinExistence type="predicted"/>
<protein>
    <submittedName>
        <fullName evidence="1">Uncharacterized protein</fullName>
    </submittedName>
</protein>
<evidence type="ECO:0000313" key="1">
    <source>
        <dbReference type="EMBL" id="MBB5037096.1"/>
    </source>
</evidence>
<accession>A0A7W7YJ04</accession>
<organism evidence="1 2">
    <name type="scientific">Prosthecobacter dejongeii</name>
    <dbReference type="NCBI Taxonomy" id="48465"/>
    <lineage>
        <taxon>Bacteria</taxon>
        <taxon>Pseudomonadati</taxon>
        <taxon>Verrucomicrobiota</taxon>
        <taxon>Verrucomicrobiia</taxon>
        <taxon>Verrucomicrobiales</taxon>
        <taxon>Verrucomicrobiaceae</taxon>
        <taxon>Prosthecobacter</taxon>
    </lineage>
</organism>
<sequence>MTVRDAIPRSWLDFLKEGPVGVGMDIATSDGPNSNPASITVTQATDGRLYERLVISWKTRDEAVARAMLTTALEDLSSVFGLRIQACCLDASNEVFFAQSLAKGLREHCPFHLIKGGENITFQGQTLRSKELLGNLYVNAHTDGLICTPEGPFIKEDRRLVQKSKGLFVTLTGKGGKHGDTFDSGKLARWALMSSGAVEAAAAAVSGSGQRLDPFHRTSEDEDADFYTFDPLSC</sequence>
<dbReference type="RefSeq" id="WP_184206646.1">
    <property type="nucleotide sequence ID" value="NZ_JACHIF010000002.1"/>
</dbReference>
<reference evidence="1 2" key="1">
    <citation type="submission" date="2020-08" db="EMBL/GenBank/DDBJ databases">
        <title>Genomic Encyclopedia of Type Strains, Phase IV (KMG-IV): sequencing the most valuable type-strain genomes for metagenomic binning, comparative biology and taxonomic classification.</title>
        <authorList>
            <person name="Goeker M."/>
        </authorList>
    </citation>
    <scope>NUCLEOTIDE SEQUENCE [LARGE SCALE GENOMIC DNA]</scope>
    <source>
        <strain evidence="1 2">DSM 12251</strain>
    </source>
</reference>
<gene>
    <name evidence="1" type="ORF">HNQ64_001338</name>
</gene>
<dbReference type="EMBL" id="JACHIF010000002">
    <property type="protein sequence ID" value="MBB5037096.1"/>
    <property type="molecule type" value="Genomic_DNA"/>
</dbReference>
<name>A0A7W7YJ04_9BACT</name>
<evidence type="ECO:0000313" key="2">
    <source>
        <dbReference type="Proteomes" id="UP000534294"/>
    </source>
</evidence>
<dbReference type="AlphaFoldDB" id="A0A7W7YJ04"/>
<comment type="caution">
    <text evidence="1">The sequence shown here is derived from an EMBL/GenBank/DDBJ whole genome shotgun (WGS) entry which is preliminary data.</text>
</comment>